<keyword evidence="8" id="KW-1185">Reference proteome</keyword>
<dbReference type="Pfam" id="PF22740">
    <property type="entry name" value="PapZ_C"/>
    <property type="match status" value="1"/>
</dbReference>
<evidence type="ECO:0000256" key="2">
    <source>
        <dbReference type="ARBA" id="ARBA00022840"/>
    </source>
</evidence>
<feature type="binding site" evidence="4">
    <location>
        <begin position="8"/>
        <end position="15"/>
    </location>
    <ligand>
        <name>ATP</name>
        <dbReference type="ChEBI" id="CHEBI:30616"/>
    </ligand>
</feature>
<name>A0ABV2A5Q2_9GAMM</name>
<dbReference type="NCBIfam" id="NF003828">
    <property type="entry name" value="PRK05416.1"/>
    <property type="match status" value="1"/>
</dbReference>
<sequence>MKLIIVSGLSGAGKTVALKQYEDLGYYCIDNLPLALVGPISRRATRGADERYAKLAIGVDARESPREIARFPRYLERLRARGIQTRVLFLRADESVLLRRYSETRRSHPLARGNVSLQEAIRAEQQLLAPIASCADATIDTTGKNLHELREEIQAQVPGGGAGKLIVQLESFGFRNGLPDSADFVFDVRCLPNPHWEPTLRKLSGRDAAVAAWFEHHPEVQRMIRDLRDFLERWLPAFRKQDRAYLTIAIGCTGGQHRSVYVVERLAEALRANYEQLSVRHRELWNGVERRKPEGSP</sequence>
<keyword evidence="2 4" id="KW-0067">ATP-binding</keyword>
<keyword evidence="3 4" id="KW-0342">GTP-binding</keyword>
<dbReference type="PIRSF" id="PIRSF005052">
    <property type="entry name" value="P-loopkin"/>
    <property type="match status" value="1"/>
</dbReference>
<dbReference type="PANTHER" id="PTHR30448:SF0">
    <property type="entry name" value="RNASE ADAPTER PROTEIN RAPZ"/>
    <property type="match status" value="1"/>
</dbReference>
<accession>A0ABV2A5Q2</accession>
<dbReference type="Pfam" id="PF03668">
    <property type="entry name" value="RapZ-like_N"/>
    <property type="match status" value="1"/>
</dbReference>
<feature type="domain" description="RapZ C-terminal" evidence="6">
    <location>
        <begin position="166"/>
        <end position="284"/>
    </location>
</feature>
<evidence type="ECO:0000256" key="1">
    <source>
        <dbReference type="ARBA" id="ARBA00022741"/>
    </source>
</evidence>
<reference evidence="7 8" key="1">
    <citation type="submission" date="2024-06" db="EMBL/GenBank/DDBJ databases">
        <authorList>
            <person name="Li Z."/>
            <person name="Jiang Y."/>
        </authorList>
    </citation>
    <scope>NUCLEOTIDE SEQUENCE [LARGE SCALE GENOMIC DNA]</scope>
    <source>
        <strain evidence="7 8">HSW-8</strain>
    </source>
</reference>
<evidence type="ECO:0000313" key="8">
    <source>
        <dbReference type="Proteomes" id="UP001465331"/>
    </source>
</evidence>
<feature type="binding site" evidence="4">
    <location>
        <begin position="60"/>
        <end position="63"/>
    </location>
    <ligand>
        <name>GTP</name>
        <dbReference type="ChEBI" id="CHEBI:37565"/>
    </ligand>
</feature>
<dbReference type="RefSeq" id="WP_352886573.1">
    <property type="nucleotide sequence ID" value="NZ_JBEPIJ010000001.1"/>
</dbReference>
<feature type="domain" description="RapZ-like N-terminal" evidence="5">
    <location>
        <begin position="1"/>
        <end position="157"/>
    </location>
</feature>
<dbReference type="InterPro" id="IPR027417">
    <property type="entry name" value="P-loop_NTPase"/>
</dbReference>
<keyword evidence="1 4" id="KW-0547">Nucleotide-binding</keyword>
<dbReference type="EMBL" id="JBEPIJ010000001">
    <property type="protein sequence ID" value="MES0872593.1"/>
    <property type="molecule type" value="Genomic_DNA"/>
</dbReference>
<dbReference type="InterPro" id="IPR053930">
    <property type="entry name" value="RapZ-like_N"/>
</dbReference>
<evidence type="ECO:0000256" key="4">
    <source>
        <dbReference type="HAMAP-Rule" id="MF_00636"/>
    </source>
</evidence>
<dbReference type="Proteomes" id="UP001465331">
    <property type="component" value="Unassembled WGS sequence"/>
</dbReference>
<dbReference type="HAMAP" id="MF_00636">
    <property type="entry name" value="RapZ_like"/>
    <property type="match status" value="1"/>
</dbReference>
<evidence type="ECO:0000256" key="3">
    <source>
        <dbReference type="ARBA" id="ARBA00023134"/>
    </source>
</evidence>
<comment type="caution">
    <text evidence="7">The sequence shown here is derived from an EMBL/GenBank/DDBJ whole genome shotgun (WGS) entry which is preliminary data.</text>
</comment>
<evidence type="ECO:0000313" key="7">
    <source>
        <dbReference type="EMBL" id="MES0872593.1"/>
    </source>
</evidence>
<dbReference type="InterPro" id="IPR005337">
    <property type="entry name" value="RapZ-like"/>
</dbReference>
<dbReference type="InterPro" id="IPR053931">
    <property type="entry name" value="RapZ_C"/>
</dbReference>
<organism evidence="7 8">
    <name type="scientific">Sinimarinibacterium thermocellulolyticum</name>
    <dbReference type="NCBI Taxonomy" id="3170016"/>
    <lineage>
        <taxon>Bacteria</taxon>
        <taxon>Pseudomonadati</taxon>
        <taxon>Pseudomonadota</taxon>
        <taxon>Gammaproteobacteria</taxon>
        <taxon>Nevskiales</taxon>
        <taxon>Nevskiaceae</taxon>
        <taxon>Sinimarinibacterium</taxon>
    </lineage>
</organism>
<evidence type="ECO:0000259" key="5">
    <source>
        <dbReference type="Pfam" id="PF03668"/>
    </source>
</evidence>
<gene>
    <name evidence="7" type="primary">rapZ</name>
    <name evidence="7" type="ORF">ABSH63_01010</name>
</gene>
<evidence type="ECO:0000259" key="6">
    <source>
        <dbReference type="Pfam" id="PF22740"/>
    </source>
</evidence>
<proteinExistence type="inferred from homology"/>
<dbReference type="PANTHER" id="PTHR30448">
    <property type="entry name" value="RNASE ADAPTER PROTEIN RAPZ"/>
    <property type="match status" value="1"/>
</dbReference>
<protein>
    <submittedName>
        <fullName evidence="7">RNase adapter RapZ</fullName>
    </submittedName>
</protein>
<dbReference type="SUPFAM" id="SSF52540">
    <property type="entry name" value="P-loop containing nucleoside triphosphate hydrolases"/>
    <property type="match status" value="1"/>
</dbReference>
<dbReference type="Gene3D" id="3.40.50.300">
    <property type="entry name" value="P-loop containing nucleotide triphosphate hydrolases"/>
    <property type="match status" value="1"/>
</dbReference>